<reference evidence="7 8" key="2">
    <citation type="submission" date="2014-03" db="EMBL/GenBank/DDBJ databases">
        <title>Draft Genome Sequences of Four Burkholderia Strains.</title>
        <authorList>
            <person name="Liu X.Y."/>
            <person name="Li C.X."/>
            <person name="Xu J.H."/>
        </authorList>
    </citation>
    <scope>NUCLEOTIDE SEQUENCE [LARGE SCALE GENOMIC DNA]</scope>
    <source>
        <strain evidence="7 8">R27</strain>
    </source>
</reference>
<evidence type="ECO:0000313" key="9">
    <source>
        <dbReference type="Proteomes" id="UP000597138"/>
    </source>
</evidence>
<dbReference type="Proteomes" id="UP000027439">
    <property type="component" value="Unassembled WGS sequence"/>
</dbReference>
<keyword evidence="9" id="KW-1185">Reference proteome</keyword>
<comment type="caution">
    <text evidence="7">The sequence shown here is derived from an EMBL/GenBank/DDBJ whole genome shotgun (WGS) entry which is preliminary data.</text>
</comment>
<dbReference type="RefSeq" id="WP_035970032.1">
    <property type="nucleotide sequence ID" value="NZ_BMEG01000004.1"/>
</dbReference>
<keyword evidence="5" id="KW-0472">Membrane</keyword>
<keyword evidence="5" id="KW-0812">Transmembrane</keyword>
<feature type="region of interest" description="Disordered" evidence="4">
    <location>
        <begin position="271"/>
        <end position="299"/>
    </location>
</feature>
<keyword evidence="5" id="KW-1133">Transmembrane helix</keyword>
<name>A0A069NPD9_9BURK</name>
<comment type="similarity">
    <text evidence="1 3">Belongs to the short-chain dehydrogenases/reductases (SDR) family.</text>
</comment>
<dbReference type="AlphaFoldDB" id="A0A069NPD9"/>
<evidence type="ECO:0000256" key="1">
    <source>
        <dbReference type="ARBA" id="ARBA00006484"/>
    </source>
</evidence>
<dbReference type="Gene3D" id="3.40.50.720">
    <property type="entry name" value="NAD(P)-binding Rossmann-like Domain"/>
    <property type="match status" value="1"/>
</dbReference>
<gene>
    <name evidence="7" type="ORF">BG57_24130</name>
    <name evidence="6" type="ORF">GCM10010985_26850</name>
</gene>
<dbReference type="NCBIfam" id="NF005495">
    <property type="entry name" value="PRK07109.1"/>
    <property type="match status" value="1"/>
</dbReference>
<dbReference type="GO" id="GO:0016491">
    <property type="term" value="F:oxidoreductase activity"/>
    <property type="evidence" value="ECO:0007669"/>
    <property type="project" value="UniProtKB-KW"/>
</dbReference>
<dbReference type="Proteomes" id="UP000597138">
    <property type="component" value="Unassembled WGS sequence"/>
</dbReference>
<evidence type="ECO:0000256" key="5">
    <source>
        <dbReference type="SAM" id="Phobius"/>
    </source>
</evidence>
<dbReference type="EMBL" id="JFHE01000048">
    <property type="protein sequence ID" value="KDR26916.1"/>
    <property type="molecule type" value="Genomic_DNA"/>
</dbReference>
<feature type="compositionally biased region" description="Basic and acidic residues" evidence="4">
    <location>
        <begin position="288"/>
        <end position="299"/>
    </location>
</feature>
<dbReference type="InterPro" id="IPR002347">
    <property type="entry name" value="SDR_fam"/>
</dbReference>
<dbReference type="PROSITE" id="PS00061">
    <property type="entry name" value="ADH_SHORT"/>
    <property type="match status" value="1"/>
</dbReference>
<accession>A0A069NPD9</accession>
<reference evidence="9" key="3">
    <citation type="journal article" date="2019" name="Int. J. Syst. Evol. Microbiol.">
        <title>The Global Catalogue of Microorganisms (GCM) 10K type strain sequencing project: providing services to taxonomists for standard genome sequencing and annotation.</title>
        <authorList>
            <consortium name="The Broad Institute Genomics Platform"/>
            <consortium name="The Broad Institute Genome Sequencing Center for Infectious Disease"/>
            <person name="Wu L."/>
            <person name="Ma J."/>
        </authorList>
    </citation>
    <scope>NUCLEOTIDE SEQUENCE [LARGE SCALE GENOMIC DNA]</scope>
    <source>
        <strain evidence="9">CGMCC 1.11013</strain>
    </source>
</reference>
<dbReference type="eggNOG" id="COG4221">
    <property type="taxonomic scope" value="Bacteria"/>
</dbReference>
<keyword evidence="2" id="KW-0560">Oxidoreductase</keyword>
<evidence type="ECO:0000256" key="2">
    <source>
        <dbReference type="ARBA" id="ARBA00023002"/>
    </source>
</evidence>
<proteinExistence type="inferred from homology"/>
<dbReference type="PANTHER" id="PTHR44196">
    <property type="entry name" value="DEHYDROGENASE/REDUCTASE SDR FAMILY MEMBER 7B"/>
    <property type="match status" value="1"/>
</dbReference>
<dbReference type="PRINTS" id="PR00081">
    <property type="entry name" value="GDHRDH"/>
</dbReference>
<organism evidence="7 8">
    <name type="scientific">Caballeronia grimmiae</name>
    <dbReference type="NCBI Taxonomy" id="1071679"/>
    <lineage>
        <taxon>Bacteria</taxon>
        <taxon>Pseudomonadati</taxon>
        <taxon>Pseudomonadota</taxon>
        <taxon>Betaproteobacteria</taxon>
        <taxon>Burkholderiales</taxon>
        <taxon>Burkholderiaceae</taxon>
        <taxon>Caballeronia</taxon>
    </lineage>
</organism>
<reference evidence="6" key="1">
    <citation type="journal article" date="2014" name="Int. J. Syst. Evol. Microbiol.">
        <title>Complete genome of a new Firmicutes species belonging to the dominant human colonic microbiota ('Ruminococcus bicirculans') reveals two chromosomes and a selective capacity to utilize plant glucans.</title>
        <authorList>
            <consortium name="NISC Comparative Sequencing Program"/>
            <person name="Wegmann U."/>
            <person name="Louis P."/>
            <person name="Goesmann A."/>
            <person name="Henrissat B."/>
            <person name="Duncan S.H."/>
            <person name="Flint H.J."/>
        </authorList>
    </citation>
    <scope>NUCLEOTIDE SEQUENCE</scope>
    <source>
        <strain evidence="6">CGMCC 1.11013</strain>
    </source>
</reference>
<evidence type="ECO:0000313" key="6">
    <source>
        <dbReference type="EMBL" id="GGD70956.1"/>
    </source>
</evidence>
<dbReference type="STRING" id="1071679.BG57_24130"/>
<dbReference type="Pfam" id="PF00106">
    <property type="entry name" value="adh_short"/>
    <property type="match status" value="1"/>
</dbReference>
<evidence type="ECO:0000256" key="3">
    <source>
        <dbReference type="RuleBase" id="RU000363"/>
    </source>
</evidence>
<feature type="transmembrane region" description="Helical" evidence="5">
    <location>
        <begin position="312"/>
        <end position="330"/>
    </location>
</feature>
<dbReference type="PANTHER" id="PTHR44196:SF1">
    <property type="entry name" value="DEHYDROGENASE_REDUCTASE SDR FAMILY MEMBER 7B"/>
    <property type="match status" value="1"/>
</dbReference>
<reference evidence="6" key="4">
    <citation type="submission" date="2024-05" db="EMBL/GenBank/DDBJ databases">
        <authorList>
            <person name="Sun Q."/>
            <person name="Zhou Y."/>
        </authorList>
    </citation>
    <scope>NUCLEOTIDE SEQUENCE</scope>
    <source>
        <strain evidence="6">CGMCC 1.11013</strain>
    </source>
</reference>
<dbReference type="GO" id="GO:0016020">
    <property type="term" value="C:membrane"/>
    <property type="evidence" value="ECO:0007669"/>
    <property type="project" value="TreeGrafter"/>
</dbReference>
<dbReference type="EMBL" id="BMEG01000004">
    <property type="protein sequence ID" value="GGD70956.1"/>
    <property type="molecule type" value="Genomic_DNA"/>
</dbReference>
<protein>
    <submittedName>
        <fullName evidence="7">Short-chain dehydrogenase</fullName>
    </submittedName>
</protein>
<dbReference type="InterPro" id="IPR020904">
    <property type="entry name" value="Sc_DH/Rdtase_CS"/>
</dbReference>
<evidence type="ECO:0000313" key="7">
    <source>
        <dbReference type="EMBL" id="KDR26916.1"/>
    </source>
</evidence>
<dbReference type="InterPro" id="IPR036291">
    <property type="entry name" value="NAD(P)-bd_dom_sf"/>
</dbReference>
<evidence type="ECO:0000256" key="4">
    <source>
        <dbReference type="SAM" id="MobiDB-lite"/>
    </source>
</evidence>
<sequence length="341" mass="36620">MRNRLKPLREQTIVLTGATSGIGLATARRAAKAGARLMLISRDEAALKSLAEELSNDGGPDVAYTAADVGDESQLQAAADATIERFGGFDTWINNAGVSIYGRCVDVTLEDQRKLFDTNYWGVVNGSRIAVKHLRERGGALVNLGSELSDVAVPLQGPYVASKHAVKGFTDSLRIELKDDGAPVSVTLIKPAGIDTMFVEHAKNYLEQEPKLPPPVYAPDIVAKAILHAATHPERDIYVGGASRMMAGFGQRAPRLYDAIASKLGIKSQLKDEPRSSGDALYEGSGTLRERSGRNGRVRETSLYTSARLQPAGARAALTGVAAVMLVMAARRFVRISRDAY</sequence>
<dbReference type="OrthoDB" id="9790266at2"/>
<evidence type="ECO:0000313" key="8">
    <source>
        <dbReference type="Proteomes" id="UP000027439"/>
    </source>
</evidence>
<dbReference type="PRINTS" id="PR00080">
    <property type="entry name" value="SDRFAMILY"/>
</dbReference>
<dbReference type="SUPFAM" id="SSF51735">
    <property type="entry name" value="NAD(P)-binding Rossmann-fold domains"/>
    <property type="match status" value="1"/>
</dbReference>